<protein>
    <submittedName>
        <fullName evidence="4">Unannotated protein</fullName>
    </submittedName>
</protein>
<dbReference type="EMBL" id="CAFBQH010000032">
    <property type="protein sequence ID" value="CAB5048514.1"/>
    <property type="molecule type" value="Genomic_DNA"/>
</dbReference>
<evidence type="ECO:0000313" key="5">
    <source>
        <dbReference type="EMBL" id="CAB5048514.1"/>
    </source>
</evidence>
<sequence length="204" mass="23056">MTNSDITNLKPEDFHTSVAATSRAFWPDPMFGFFARNAVHEHLMLPNYTTAVMRDAVQHGIVEVIIRNGRVVASASWLAPGDAPRPWRQELRVSLRSARGLLKGRNRLKGLKLLDAMAKKHPKEPHWYLGLLGVDPAFQGKGLGGALLTHRLEVCDATHMPAYLETQKPENLPFYQRFGFSVLEEITDEGCPTLWTMWRDPRPT</sequence>
<organism evidence="4">
    <name type="scientific">freshwater metagenome</name>
    <dbReference type="NCBI Taxonomy" id="449393"/>
    <lineage>
        <taxon>unclassified sequences</taxon>
        <taxon>metagenomes</taxon>
        <taxon>ecological metagenomes</taxon>
    </lineage>
</organism>
<dbReference type="EMBL" id="CAEZZL010000014">
    <property type="protein sequence ID" value="CAB4756237.1"/>
    <property type="molecule type" value="Genomic_DNA"/>
</dbReference>
<dbReference type="InterPro" id="IPR016181">
    <property type="entry name" value="Acyl_CoA_acyltransferase"/>
</dbReference>
<dbReference type="Pfam" id="PF00583">
    <property type="entry name" value="Acetyltransf_1"/>
    <property type="match status" value="1"/>
</dbReference>
<accession>A0A6J6UCE5</accession>
<dbReference type="InterPro" id="IPR052523">
    <property type="entry name" value="Trichothecene_AcTrans"/>
</dbReference>
<evidence type="ECO:0000313" key="3">
    <source>
        <dbReference type="EMBL" id="CAB4683793.1"/>
    </source>
</evidence>
<evidence type="ECO:0000313" key="4">
    <source>
        <dbReference type="EMBL" id="CAB4756237.1"/>
    </source>
</evidence>
<dbReference type="CDD" id="cd04301">
    <property type="entry name" value="NAT_SF"/>
    <property type="match status" value="1"/>
</dbReference>
<dbReference type="PANTHER" id="PTHR42791">
    <property type="entry name" value="GNAT FAMILY ACETYLTRANSFERASE"/>
    <property type="match status" value="1"/>
</dbReference>
<name>A0A6J6UCE5_9ZZZZ</name>
<dbReference type="AlphaFoldDB" id="A0A6J6UCE5"/>
<reference evidence="4" key="1">
    <citation type="submission" date="2020-05" db="EMBL/GenBank/DDBJ databases">
        <authorList>
            <person name="Chiriac C."/>
            <person name="Salcher M."/>
            <person name="Ghai R."/>
            <person name="Kavagutti S V."/>
        </authorList>
    </citation>
    <scope>NUCLEOTIDE SEQUENCE</scope>
</reference>
<dbReference type="EMBL" id="CAEZXA010000150">
    <property type="protein sequence ID" value="CAB4683793.1"/>
    <property type="molecule type" value="Genomic_DNA"/>
</dbReference>
<dbReference type="EMBL" id="CAETWZ010000054">
    <property type="protein sequence ID" value="CAB4367901.1"/>
    <property type="molecule type" value="Genomic_DNA"/>
</dbReference>
<evidence type="ECO:0000313" key="2">
    <source>
        <dbReference type="EMBL" id="CAB4367901.1"/>
    </source>
</evidence>
<proteinExistence type="predicted"/>
<evidence type="ECO:0000259" key="1">
    <source>
        <dbReference type="PROSITE" id="PS51186"/>
    </source>
</evidence>
<dbReference type="GO" id="GO:0016747">
    <property type="term" value="F:acyltransferase activity, transferring groups other than amino-acyl groups"/>
    <property type="evidence" value="ECO:0007669"/>
    <property type="project" value="InterPro"/>
</dbReference>
<gene>
    <name evidence="3" type="ORF">UFOPK2334_01344</name>
    <name evidence="4" type="ORF">UFOPK2870_00347</name>
    <name evidence="2" type="ORF">UFOPK4179_00694</name>
    <name evidence="5" type="ORF">UFOPK4293_00676</name>
</gene>
<dbReference type="PROSITE" id="PS51186">
    <property type="entry name" value="GNAT"/>
    <property type="match status" value="1"/>
</dbReference>
<dbReference type="Gene3D" id="3.40.630.30">
    <property type="match status" value="1"/>
</dbReference>
<dbReference type="PANTHER" id="PTHR42791:SF1">
    <property type="entry name" value="N-ACETYLTRANSFERASE DOMAIN-CONTAINING PROTEIN"/>
    <property type="match status" value="1"/>
</dbReference>
<dbReference type="SUPFAM" id="SSF55729">
    <property type="entry name" value="Acyl-CoA N-acyltransferases (Nat)"/>
    <property type="match status" value="1"/>
</dbReference>
<dbReference type="InterPro" id="IPR000182">
    <property type="entry name" value="GNAT_dom"/>
</dbReference>
<feature type="domain" description="N-acetyltransferase" evidence="1">
    <location>
        <begin position="4"/>
        <end position="202"/>
    </location>
</feature>